<dbReference type="Gene3D" id="2.60.220.30">
    <property type="match status" value="1"/>
</dbReference>
<protein>
    <recommendedName>
        <fullName evidence="3">Death domain-containing protein</fullName>
    </recommendedName>
</protein>
<evidence type="ECO:0000313" key="1">
    <source>
        <dbReference type="EMBL" id="KAK3584759.1"/>
    </source>
</evidence>
<dbReference type="Proteomes" id="UP001195483">
    <property type="component" value="Unassembled WGS sequence"/>
</dbReference>
<gene>
    <name evidence="1" type="ORF">CHS0354_002279</name>
</gene>
<keyword evidence="2" id="KW-1185">Reference proteome</keyword>
<name>A0AAE0VNU1_9BIVA</name>
<comment type="caution">
    <text evidence="1">The sequence shown here is derived from an EMBL/GenBank/DDBJ whole genome shotgun (WGS) entry which is preliminary data.</text>
</comment>
<dbReference type="EMBL" id="JAEAOA010000198">
    <property type="protein sequence ID" value="KAK3584759.1"/>
    <property type="molecule type" value="Genomic_DNA"/>
</dbReference>
<sequence>SRLESGLTAIDSPDLSDILDDIRLLVFEQTGRGGDTEMLSVHKLCMDPIVKIISTKKNIQKSFIQGVKVLNLDKHDKTKSEKIRDECKVLTLPGSTVETAILEVLNFPDSFPAVAKIFVKITDEAENSSSVDYQVVLKTDKKWEMIPTELQEGYILCPPRPHLKHLFVVSRGKWRQDTLTPAGLEWKAVDDKNVSVKYPPLSVSTNCKFWTQVMHPSPMERAEGEDPQDDINIESVSPSLWIKADNITKFQKPATVTLPCPSSPSNTKTELRLVEFTDDDDMHISERIVRVTPQFCQFEIDRPIRTAMVRFRRPITKKSKRWKGEVKQRYPNSPKKCRIVVFADLSVENTIWVEIVQSKRVEHLITLRCKGSLVQIKNARSKHLPLRYGEAIRVRAQTGIKIPKRYKDDYMQIKFSVKDDDNNLTFGVDIMDKASSAELVFWLQEKQVYVCRFNTEELLRERRETSNLELTYEAKTQDPAFFLKYKTLCYQSLGVLARQIPVDKLLMMAIDLGMSPNDVDNLKANGNTGWELTLRVLIVWRAKCVPDFIEMIIQLEEALQGIGLNGIASTLKEASKVKRSLKTKDFAE</sequence>
<evidence type="ECO:0000313" key="2">
    <source>
        <dbReference type="Proteomes" id="UP001195483"/>
    </source>
</evidence>
<organism evidence="1 2">
    <name type="scientific">Potamilus streckersoni</name>
    <dbReference type="NCBI Taxonomy" id="2493646"/>
    <lineage>
        <taxon>Eukaryota</taxon>
        <taxon>Metazoa</taxon>
        <taxon>Spiralia</taxon>
        <taxon>Lophotrochozoa</taxon>
        <taxon>Mollusca</taxon>
        <taxon>Bivalvia</taxon>
        <taxon>Autobranchia</taxon>
        <taxon>Heteroconchia</taxon>
        <taxon>Palaeoheterodonta</taxon>
        <taxon>Unionida</taxon>
        <taxon>Unionoidea</taxon>
        <taxon>Unionidae</taxon>
        <taxon>Ambleminae</taxon>
        <taxon>Lampsilini</taxon>
        <taxon>Potamilus</taxon>
    </lineage>
</organism>
<feature type="non-terminal residue" evidence="1">
    <location>
        <position position="588"/>
    </location>
</feature>
<reference evidence="1" key="3">
    <citation type="submission" date="2023-05" db="EMBL/GenBank/DDBJ databases">
        <authorList>
            <person name="Smith C.H."/>
        </authorList>
    </citation>
    <scope>NUCLEOTIDE SEQUENCE</scope>
    <source>
        <strain evidence="1">CHS0354</strain>
        <tissue evidence="1">Mantle</tissue>
    </source>
</reference>
<dbReference type="AlphaFoldDB" id="A0AAE0VNU1"/>
<reference evidence="1" key="2">
    <citation type="journal article" date="2021" name="Genome Biol. Evol.">
        <title>Developing a high-quality reference genome for a parasitic bivalve with doubly uniparental inheritance (Bivalvia: Unionida).</title>
        <authorList>
            <person name="Smith C.H."/>
        </authorList>
    </citation>
    <scope>NUCLEOTIDE SEQUENCE</scope>
    <source>
        <strain evidence="1">CHS0354</strain>
        <tissue evidence="1">Mantle</tissue>
    </source>
</reference>
<evidence type="ECO:0008006" key="3">
    <source>
        <dbReference type="Google" id="ProtNLM"/>
    </source>
</evidence>
<accession>A0AAE0VNU1</accession>
<proteinExistence type="predicted"/>
<reference evidence="1" key="1">
    <citation type="journal article" date="2021" name="Genome Biol. Evol.">
        <title>A High-Quality Reference Genome for a Parasitic Bivalve with Doubly Uniparental Inheritance (Bivalvia: Unionida).</title>
        <authorList>
            <person name="Smith C.H."/>
        </authorList>
    </citation>
    <scope>NUCLEOTIDE SEQUENCE</scope>
    <source>
        <strain evidence="1">CHS0354</strain>
    </source>
</reference>